<evidence type="ECO:0008006" key="3">
    <source>
        <dbReference type="Google" id="ProtNLM"/>
    </source>
</evidence>
<dbReference type="InterPro" id="IPR016024">
    <property type="entry name" value="ARM-type_fold"/>
</dbReference>
<evidence type="ECO:0000313" key="1">
    <source>
        <dbReference type="EMBL" id="MFN0291857.1"/>
    </source>
</evidence>
<organism evidence="1 2">
    <name type="scientific">Pedobacter helvus</name>
    <dbReference type="NCBI Taxonomy" id="2563444"/>
    <lineage>
        <taxon>Bacteria</taxon>
        <taxon>Pseudomonadati</taxon>
        <taxon>Bacteroidota</taxon>
        <taxon>Sphingobacteriia</taxon>
        <taxon>Sphingobacteriales</taxon>
        <taxon>Sphingobacteriaceae</taxon>
        <taxon>Pedobacter</taxon>
    </lineage>
</organism>
<sequence>MKDQLIADIKTTLAKTKVDQLAQIAAKQANAVKEVIDLTFHEEEQIGFRAAWILENIYVNNPSAFLPYLTHFFANFSRQDNLSARRHFSKILALLTKKNALPEIREVINHYQTDELVETAFAWLIDENVPVAIKSHCLNILANLSIKHPWIKNELIETMDYLVDKESVAFFAKVKQIRKQLKSR</sequence>
<dbReference type="Proteomes" id="UP001517367">
    <property type="component" value="Unassembled WGS sequence"/>
</dbReference>
<reference evidence="1 2" key="1">
    <citation type="submission" date="2024-12" db="EMBL/GenBank/DDBJ databases">
        <authorList>
            <person name="Hu S."/>
        </authorList>
    </citation>
    <scope>NUCLEOTIDE SEQUENCE [LARGE SCALE GENOMIC DNA]</scope>
    <source>
        <strain evidence="1 2">P-25</strain>
    </source>
</reference>
<proteinExistence type="predicted"/>
<evidence type="ECO:0000313" key="2">
    <source>
        <dbReference type="Proteomes" id="UP001517367"/>
    </source>
</evidence>
<accession>A0ABW9JHH9</accession>
<protein>
    <recommendedName>
        <fullName evidence="3">Adenylosuccinate lyase</fullName>
    </recommendedName>
</protein>
<dbReference type="Gene3D" id="1.25.10.10">
    <property type="entry name" value="Leucine-rich Repeat Variant"/>
    <property type="match status" value="1"/>
</dbReference>
<comment type="caution">
    <text evidence="1">The sequence shown here is derived from an EMBL/GenBank/DDBJ whole genome shotgun (WGS) entry which is preliminary data.</text>
</comment>
<dbReference type="EMBL" id="SRMP02000015">
    <property type="protein sequence ID" value="MFN0291857.1"/>
    <property type="molecule type" value="Genomic_DNA"/>
</dbReference>
<gene>
    <name evidence="1" type="ORF">E5L68_010660</name>
</gene>
<dbReference type="RefSeq" id="WP_138730708.1">
    <property type="nucleotide sequence ID" value="NZ_SRMP02000015.1"/>
</dbReference>
<dbReference type="InterPro" id="IPR011989">
    <property type="entry name" value="ARM-like"/>
</dbReference>
<name>A0ABW9JHH9_9SPHI</name>
<dbReference type="SUPFAM" id="SSF48371">
    <property type="entry name" value="ARM repeat"/>
    <property type="match status" value="1"/>
</dbReference>
<keyword evidence="2" id="KW-1185">Reference proteome</keyword>